<dbReference type="GO" id="GO:0016607">
    <property type="term" value="C:nuclear speck"/>
    <property type="evidence" value="ECO:0007669"/>
    <property type="project" value="UniProtKB-SubCell"/>
</dbReference>
<dbReference type="Pfam" id="PF00134">
    <property type="entry name" value="Cyclin_N"/>
    <property type="match status" value="1"/>
</dbReference>
<evidence type="ECO:0000259" key="12">
    <source>
        <dbReference type="SMART" id="SM01332"/>
    </source>
</evidence>
<dbReference type="InterPro" id="IPR036915">
    <property type="entry name" value="Cyclin-like_sf"/>
</dbReference>
<evidence type="ECO:0000256" key="6">
    <source>
        <dbReference type="ARBA" id="ARBA00023127"/>
    </source>
</evidence>
<evidence type="ECO:0000256" key="8">
    <source>
        <dbReference type="ARBA" id="ARBA00023242"/>
    </source>
</evidence>
<dbReference type="GO" id="GO:0006357">
    <property type="term" value="P:regulation of transcription by RNA polymerase II"/>
    <property type="evidence" value="ECO:0007669"/>
    <property type="project" value="InterPro"/>
</dbReference>
<proteinExistence type="inferred from homology"/>
<keyword evidence="6 9" id="KW-0195">Cyclin</keyword>
<dbReference type="PANTHER" id="PTHR10026">
    <property type="entry name" value="CYCLIN"/>
    <property type="match status" value="1"/>
</dbReference>
<dbReference type="Pfam" id="PF02984">
    <property type="entry name" value="Cyclin_C"/>
    <property type="match status" value="1"/>
</dbReference>
<dbReference type="SUPFAM" id="SSF47954">
    <property type="entry name" value="Cyclin-like"/>
    <property type="match status" value="2"/>
</dbReference>
<evidence type="ECO:0000256" key="5">
    <source>
        <dbReference type="ARBA" id="ARBA00023015"/>
    </source>
</evidence>
<dbReference type="FunFam" id="1.10.472.10:FF:000014">
    <property type="entry name" value="cyclin-L1 isoform X1"/>
    <property type="match status" value="1"/>
</dbReference>
<evidence type="ECO:0000256" key="4">
    <source>
        <dbReference type="ARBA" id="ARBA00022737"/>
    </source>
</evidence>
<keyword evidence="14" id="KW-1185">Reference proteome</keyword>
<dbReference type="GO" id="GO:0016538">
    <property type="term" value="F:cyclin-dependent protein serine/threonine kinase regulator activity"/>
    <property type="evidence" value="ECO:0007669"/>
    <property type="project" value="InterPro"/>
</dbReference>
<comment type="similarity">
    <text evidence="3">Belongs to the cyclin family. Cyclin L subfamily.</text>
</comment>
<evidence type="ECO:0000313" key="13">
    <source>
        <dbReference type="EMBL" id="KAA0719453.1"/>
    </source>
</evidence>
<dbReference type="InterPro" id="IPR006671">
    <property type="entry name" value="Cyclin_N"/>
</dbReference>
<evidence type="ECO:0000313" key="14">
    <source>
        <dbReference type="Proteomes" id="UP000324632"/>
    </source>
</evidence>
<dbReference type="Proteomes" id="UP000324632">
    <property type="component" value="Chromosome 7"/>
</dbReference>
<keyword evidence="5" id="KW-0805">Transcription regulation</keyword>
<accession>A0A5A9PC25</accession>
<dbReference type="AlphaFoldDB" id="A0A5A9PC25"/>
<dbReference type="FunFam" id="1.10.472.10:FF:000016">
    <property type="entry name" value="cyclin-L1 isoform X1"/>
    <property type="match status" value="1"/>
</dbReference>
<dbReference type="InterPro" id="IPR013763">
    <property type="entry name" value="Cyclin-like_dom"/>
</dbReference>
<evidence type="ECO:0000256" key="2">
    <source>
        <dbReference type="ARBA" id="ARBA00004642"/>
    </source>
</evidence>
<dbReference type="SMART" id="SM00385">
    <property type="entry name" value="CYCLIN"/>
    <property type="match status" value="2"/>
</dbReference>
<evidence type="ECO:0000256" key="1">
    <source>
        <dbReference type="ARBA" id="ARBA00004324"/>
    </source>
</evidence>
<comment type="caution">
    <text evidence="13">The sequence shown here is derived from an EMBL/GenBank/DDBJ whole genome shotgun (WGS) entry which is preliminary data.</text>
</comment>
<feature type="region of interest" description="Disordered" evidence="10">
    <location>
        <begin position="309"/>
        <end position="354"/>
    </location>
</feature>
<dbReference type="SMART" id="SM01332">
    <property type="entry name" value="Cyclin_C"/>
    <property type="match status" value="1"/>
</dbReference>
<evidence type="ECO:0000256" key="9">
    <source>
        <dbReference type="RuleBase" id="RU000383"/>
    </source>
</evidence>
<dbReference type="EMBL" id="SOYY01000007">
    <property type="protein sequence ID" value="KAA0719453.1"/>
    <property type="molecule type" value="Genomic_DNA"/>
</dbReference>
<evidence type="ECO:0000256" key="7">
    <source>
        <dbReference type="ARBA" id="ARBA00023163"/>
    </source>
</evidence>
<dbReference type="InterPro" id="IPR004367">
    <property type="entry name" value="Cyclin_C-dom"/>
</dbReference>
<feature type="domain" description="Cyclin C-terminal" evidence="12">
    <location>
        <begin position="177"/>
        <end position="287"/>
    </location>
</feature>
<comment type="subcellular location">
    <subcellularLocation>
        <location evidence="1">Nucleus speckle</location>
    </subcellularLocation>
    <subcellularLocation>
        <location evidence="2">Nucleus</location>
        <location evidence="2">Nucleoplasm</location>
    </subcellularLocation>
</comment>
<evidence type="ECO:0000256" key="3">
    <source>
        <dbReference type="ARBA" id="ARBA00010589"/>
    </source>
</evidence>
<evidence type="ECO:0000256" key="10">
    <source>
        <dbReference type="SAM" id="MobiDB-lite"/>
    </source>
</evidence>
<protein>
    <submittedName>
        <fullName evidence="13">Cyclin-L1</fullName>
    </submittedName>
</protein>
<dbReference type="InterPro" id="IPR043198">
    <property type="entry name" value="Cyclin/Ssn8"/>
</dbReference>
<keyword evidence="8" id="KW-0539">Nucleus</keyword>
<evidence type="ECO:0000259" key="11">
    <source>
        <dbReference type="SMART" id="SM00385"/>
    </source>
</evidence>
<keyword evidence="4" id="KW-0677">Repeat</keyword>
<reference evidence="13 14" key="1">
    <citation type="journal article" date="2019" name="Mol. Ecol. Resour.">
        <title>Chromosome-level genome assembly of Triplophysa tibetana, a fish adapted to the harsh high-altitude environment of the Tibetan Plateau.</title>
        <authorList>
            <person name="Yang X."/>
            <person name="Liu H."/>
            <person name="Ma Z."/>
            <person name="Zou Y."/>
            <person name="Zou M."/>
            <person name="Mao Y."/>
            <person name="Li X."/>
            <person name="Wang H."/>
            <person name="Chen T."/>
            <person name="Wang W."/>
            <person name="Yang R."/>
        </authorList>
    </citation>
    <scope>NUCLEOTIDE SEQUENCE [LARGE SCALE GENOMIC DNA]</scope>
    <source>
        <strain evidence="13">TTIB1903HZAU</strain>
        <tissue evidence="13">Muscle</tissue>
    </source>
</reference>
<feature type="domain" description="Cyclin-like" evidence="11">
    <location>
        <begin position="67"/>
        <end position="168"/>
    </location>
</feature>
<keyword evidence="7" id="KW-0804">Transcription</keyword>
<name>A0A5A9PC25_9TELE</name>
<feature type="domain" description="Cyclin-like" evidence="11">
    <location>
        <begin position="181"/>
        <end position="265"/>
    </location>
</feature>
<dbReference type="Gene3D" id="1.10.472.10">
    <property type="entry name" value="Cyclin-like"/>
    <property type="match status" value="2"/>
</dbReference>
<organism evidence="13 14">
    <name type="scientific">Triplophysa tibetana</name>
    <dbReference type="NCBI Taxonomy" id="1572043"/>
    <lineage>
        <taxon>Eukaryota</taxon>
        <taxon>Metazoa</taxon>
        <taxon>Chordata</taxon>
        <taxon>Craniata</taxon>
        <taxon>Vertebrata</taxon>
        <taxon>Euteleostomi</taxon>
        <taxon>Actinopterygii</taxon>
        <taxon>Neopterygii</taxon>
        <taxon>Teleostei</taxon>
        <taxon>Ostariophysi</taxon>
        <taxon>Cypriniformes</taxon>
        <taxon>Nemacheilidae</taxon>
        <taxon>Triplophysa</taxon>
    </lineage>
</organism>
<sequence>MSLGVLSPSLNIPQSSDGILIGDKLYSEVFLAIDNSIVGEERLGTTPSMLDGLDHETETDLRILGCELIQSAGILLRLPQVAMATGQVLFQRLFYSKSFIKHNVEIVAMACVNLASKIEESPRRVRDVINVFHHLKQGKCKKSVPLILDQNYINTKNQVIKAERRVLKELGFCVHVKHPHKIIVMYLQVLECEKNPMLVQTAWNYMNDALRTNAFVRFEPETIACACIFLAARVLEIPLPSKPQWYLLFGATKDDIKEICVSTMKLYSRKKPISEQLEKEVEKHRLAMEEAKLKARGQNPIGTPALFGVGGFSPASKPGSPREVKADEKSPNSKLAKEPENRQLFPKSPVNGSVKKEEGKVFQNGKHHTEGATLERTALTAATVHLHGNTKVAGHRRLHRWWRSKDRVSPAGMETKRRGHGAVLAATLATKSANVTLRKTSKIAAAVTTGTTAIESVTGADRTITDEANIRADHILDTAIADTGDEASWTKRLLRIVILQTSWLPL</sequence>
<gene>
    <name evidence="13" type="ORF">E1301_Tti015960</name>
</gene>
<feature type="compositionally biased region" description="Basic and acidic residues" evidence="10">
    <location>
        <begin position="320"/>
        <end position="341"/>
    </location>
</feature>